<evidence type="ECO:0008006" key="4">
    <source>
        <dbReference type="Google" id="ProtNLM"/>
    </source>
</evidence>
<proteinExistence type="predicted"/>
<dbReference type="AlphaFoldDB" id="A0AAE1VIS5"/>
<accession>A0AAE1VIS5</accession>
<feature type="compositionally biased region" description="Polar residues" evidence="1">
    <location>
        <begin position="1"/>
        <end position="18"/>
    </location>
</feature>
<dbReference type="EMBL" id="JAVYJV010000009">
    <property type="protein sequence ID" value="KAK4362664.1"/>
    <property type="molecule type" value="Genomic_DNA"/>
</dbReference>
<sequence length="160" mass="17736">MNAPLNSTPNFIQENAAGSDSDSNPDDSPDYYQPISSTTDDENVQISDDEECDESSNFNRLPNGYVNCVESGISSLDLSGEDGEVEEAEVAEESIRAVLREDESRRNITLTAENATRVMEAMRRVSFGGVAPDWTSQVSEDQWIEHLQRLRRQPATTSTN</sequence>
<dbReference type="PANTHER" id="PTHR37175">
    <property type="entry name" value="BNAA08G28800D PROTEIN"/>
    <property type="match status" value="1"/>
</dbReference>
<dbReference type="Pfam" id="PF06910">
    <property type="entry name" value="MEA1"/>
    <property type="match status" value="1"/>
</dbReference>
<keyword evidence="3" id="KW-1185">Reference proteome</keyword>
<organism evidence="2 3">
    <name type="scientific">Anisodus tanguticus</name>
    <dbReference type="NCBI Taxonomy" id="243964"/>
    <lineage>
        <taxon>Eukaryota</taxon>
        <taxon>Viridiplantae</taxon>
        <taxon>Streptophyta</taxon>
        <taxon>Embryophyta</taxon>
        <taxon>Tracheophyta</taxon>
        <taxon>Spermatophyta</taxon>
        <taxon>Magnoliopsida</taxon>
        <taxon>eudicotyledons</taxon>
        <taxon>Gunneridae</taxon>
        <taxon>Pentapetalae</taxon>
        <taxon>asterids</taxon>
        <taxon>lamiids</taxon>
        <taxon>Solanales</taxon>
        <taxon>Solanaceae</taxon>
        <taxon>Solanoideae</taxon>
        <taxon>Hyoscyameae</taxon>
        <taxon>Anisodus</taxon>
    </lineage>
</organism>
<reference evidence="2" key="1">
    <citation type="submission" date="2023-12" db="EMBL/GenBank/DDBJ databases">
        <title>Genome assembly of Anisodus tanguticus.</title>
        <authorList>
            <person name="Wang Y.-J."/>
        </authorList>
    </citation>
    <scope>NUCLEOTIDE SEQUENCE</scope>
    <source>
        <strain evidence="2">KB-2021</strain>
        <tissue evidence="2">Leaf</tissue>
    </source>
</reference>
<dbReference type="PANTHER" id="PTHR37175:SF1">
    <property type="entry name" value="CONSTANS-LIKE PROTEIN-RELATED"/>
    <property type="match status" value="1"/>
</dbReference>
<name>A0AAE1VIS5_9SOLA</name>
<evidence type="ECO:0000313" key="3">
    <source>
        <dbReference type="Proteomes" id="UP001291623"/>
    </source>
</evidence>
<dbReference type="Proteomes" id="UP001291623">
    <property type="component" value="Unassembled WGS sequence"/>
</dbReference>
<gene>
    <name evidence="2" type="ORF">RND71_017905</name>
</gene>
<evidence type="ECO:0000256" key="1">
    <source>
        <dbReference type="SAM" id="MobiDB-lite"/>
    </source>
</evidence>
<feature type="region of interest" description="Disordered" evidence="1">
    <location>
        <begin position="1"/>
        <end position="64"/>
    </location>
</feature>
<evidence type="ECO:0000313" key="2">
    <source>
        <dbReference type="EMBL" id="KAK4362664.1"/>
    </source>
</evidence>
<feature type="compositionally biased region" description="Acidic residues" evidence="1">
    <location>
        <begin position="39"/>
        <end position="54"/>
    </location>
</feature>
<protein>
    <recommendedName>
        <fullName evidence="4">Male-enhanced antigen 1</fullName>
    </recommendedName>
</protein>
<comment type="caution">
    <text evidence="2">The sequence shown here is derived from an EMBL/GenBank/DDBJ whole genome shotgun (WGS) entry which is preliminary data.</text>
</comment>